<gene>
    <name evidence="2" type="ORF">TrST_g10408</name>
</gene>
<dbReference type="GO" id="GO:0016747">
    <property type="term" value="F:acyltransferase activity, transferring groups other than amino-acyl groups"/>
    <property type="evidence" value="ECO:0007669"/>
    <property type="project" value="InterPro"/>
</dbReference>
<dbReference type="AlphaFoldDB" id="A0A9W7C868"/>
<protein>
    <recommendedName>
        <fullName evidence="1">N-acetyltransferase domain-containing protein</fullName>
    </recommendedName>
</protein>
<sequence length="197" mass="21469">MTIIIYSVTFEDDEDSNLAAKAKVLFRGYCDELNDEHGCDLSFQSFQAELDSLPGKFAFSKKGGLWVAGYEDDGEDDEVVTVAPGGMLPGGKPVEASSIVGVVALKLIEGDSVGEVKRMFVNKEGRRKGIGEALVRVLLEYAKGKHYSEIKLDSLERLGAALALYEKFGFKRCEKYVECPEADHVCMSLKLAAEATG</sequence>
<comment type="caution">
    <text evidence="2">The sequence shown here is derived from an EMBL/GenBank/DDBJ whole genome shotgun (WGS) entry which is preliminary data.</text>
</comment>
<dbReference type="CDD" id="cd04301">
    <property type="entry name" value="NAT_SF"/>
    <property type="match status" value="1"/>
</dbReference>
<accession>A0A9W7C868</accession>
<name>A0A9W7C868_9STRA</name>
<dbReference type="OrthoDB" id="41532at2759"/>
<evidence type="ECO:0000259" key="1">
    <source>
        <dbReference type="PROSITE" id="PS51186"/>
    </source>
</evidence>
<proteinExistence type="predicted"/>
<keyword evidence="3" id="KW-1185">Reference proteome</keyword>
<dbReference type="Gene3D" id="3.40.630.30">
    <property type="match status" value="1"/>
</dbReference>
<dbReference type="EMBL" id="BRXY01000583">
    <property type="protein sequence ID" value="GMI01762.1"/>
    <property type="molecule type" value="Genomic_DNA"/>
</dbReference>
<dbReference type="Pfam" id="PF00583">
    <property type="entry name" value="Acetyltransf_1"/>
    <property type="match status" value="1"/>
</dbReference>
<dbReference type="PANTHER" id="PTHR43305">
    <property type="entry name" value="FAMILY N-ACETYLTRANSFERASE, PUTATIVE (AFU_ORTHOLOGUE AFUA_2G01380)-RELATED"/>
    <property type="match status" value="1"/>
</dbReference>
<dbReference type="PANTHER" id="PTHR43305:SF1">
    <property type="entry name" value="FAMILY N-ACETYLTRANSFERASE, PUTATIVE (AFU_ORTHOLOGUE AFUA_2G01380)-RELATED"/>
    <property type="match status" value="1"/>
</dbReference>
<organism evidence="2 3">
    <name type="scientific">Triparma strigata</name>
    <dbReference type="NCBI Taxonomy" id="1606541"/>
    <lineage>
        <taxon>Eukaryota</taxon>
        <taxon>Sar</taxon>
        <taxon>Stramenopiles</taxon>
        <taxon>Ochrophyta</taxon>
        <taxon>Bolidophyceae</taxon>
        <taxon>Parmales</taxon>
        <taxon>Triparmaceae</taxon>
        <taxon>Triparma</taxon>
    </lineage>
</organism>
<evidence type="ECO:0000313" key="2">
    <source>
        <dbReference type="EMBL" id="GMI01762.1"/>
    </source>
</evidence>
<feature type="domain" description="N-acetyltransferase" evidence="1">
    <location>
        <begin position="41"/>
        <end position="192"/>
    </location>
</feature>
<dbReference type="SUPFAM" id="SSF55729">
    <property type="entry name" value="Acyl-CoA N-acyltransferases (Nat)"/>
    <property type="match status" value="1"/>
</dbReference>
<evidence type="ECO:0000313" key="3">
    <source>
        <dbReference type="Proteomes" id="UP001165085"/>
    </source>
</evidence>
<dbReference type="InterPro" id="IPR016181">
    <property type="entry name" value="Acyl_CoA_acyltransferase"/>
</dbReference>
<reference evidence="3" key="1">
    <citation type="journal article" date="2023" name="Commun. Biol.">
        <title>Genome analysis of Parmales, the sister group of diatoms, reveals the evolutionary specialization of diatoms from phago-mixotrophs to photoautotrophs.</title>
        <authorList>
            <person name="Ban H."/>
            <person name="Sato S."/>
            <person name="Yoshikawa S."/>
            <person name="Yamada K."/>
            <person name="Nakamura Y."/>
            <person name="Ichinomiya M."/>
            <person name="Sato N."/>
            <person name="Blanc-Mathieu R."/>
            <person name="Endo H."/>
            <person name="Kuwata A."/>
            <person name="Ogata H."/>
        </authorList>
    </citation>
    <scope>NUCLEOTIDE SEQUENCE [LARGE SCALE GENOMIC DNA]</scope>
    <source>
        <strain evidence="3">NIES 3701</strain>
    </source>
</reference>
<dbReference type="InterPro" id="IPR052777">
    <property type="entry name" value="Acetyltransferase_Enz"/>
</dbReference>
<dbReference type="InterPro" id="IPR000182">
    <property type="entry name" value="GNAT_dom"/>
</dbReference>
<dbReference type="PROSITE" id="PS51186">
    <property type="entry name" value="GNAT"/>
    <property type="match status" value="1"/>
</dbReference>
<dbReference type="Proteomes" id="UP001165085">
    <property type="component" value="Unassembled WGS sequence"/>
</dbReference>